<dbReference type="PANTHER" id="PTHR12832:SF11">
    <property type="entry name" value="LD23868P"/>
    <property type="match status" value="1"/>
</dbReference>
<dbReference type="GO" id="GO:0007165">
    <property type="term" value="P:signal transduction"/>
    <property type="evidence" value="ECO:0007669"/>
    <property type="project" value="TreeGrafter"/>
</dbReference>
<sequence length="171" mass="20233">MNCEFLVGVDLYLVNDTNRLSILAKVHKRLANLDELRKAAKSGVEMCFEKERDELGMKVESRVRQAEPNRMLLLKAHRQQRDAKKERIAQSSMRRLIQESKYKESVRAAIYQKRAAAEKKWLGLLEEEKSRVRERVLRVQRVAKSVFSRREIERRRLKGQLEGRLQWVCLV</sequence>
<comment type="caution">
    <text evidence="2">The sequence shown here is derived from an EMBL/GenBank/DDBJ whole genome shotgun (WGS) entry which is preliminary data.</text>
</comment>
<evidence type="ECO:0000313" key="2">
    <source>
        <dbReference type="EMBL" id="GFZ09729.1"/>
    </source>
</evidence>
<dbReference type="PANTHER" id="PTHR12832">
    <property type="entry name" value="TESTIS-SPECIFIC PROTEIN PBS13 T-COMPLEX 11"/>
    <property type="match status" value="1"/>
</dbReference>
<dbReference type="InterPro" id="IPR008862">
    <property type="entry name" value="Tcp11"/>
</dbReference>
<evidence type="ECO:0000313" key="3">
    <source>
        <dbReference type="Proteomes" id="UP000585474"/>
    </source>
</evidence>
<evidence type="ECO:0000256" key="1">
    <source>
        <dbReference type="ARBA" id="ARBA00010954"/>
    </source>
</evidence>
<dbReference type="AlphaFoldDB" id="A0A7J0GFZ8"/>
<name>A0A7J0GFZ8_9ERIC</name>
<protein>
    <submittedName>
        <fullName evidence="2">T-complex protein 11</fullName>
    </submittedName>
</protein>
<gene>
    <name evidence="2" type="ORF">Acr_21g0003280</name>
</gene>
<dbReference type="OrthoDB" id="1750994at2759"/>
<dbReference type="Proteomes" id="UP000585474">
    <property type="component" value="Unassembled WGS sequence"/>
</dbReference>
<accession>A0A7J0GFZ8</accession>
<organism evidence="2 3">
    <name type="scientific">Actinidia rufa</name>
    <dbReference type="NCBI Taxonomy" id="165716"/>
    <lineage>
        <taxon>Eukaryota</taxon>
        <taxon>Viridiplantae</taxon>
        <taxon>Streptophyta</taxon>
        <taxon>Embryophyta</taxon>
        <taxon>Tracheophyta</taxon>
        <taxon>Spermatophyta</taxon>
        <taxon>Magnoliopsida</taxon>
        <taxon>eudicotyledons</taxon>
        <taxon>Gunneridae</taxon>
        <taxon>Pentapetalae</taxon>
        <taxon>asterids</taxon>
        <taxon>Ericales</taxon>
        <taxon>Actinidiaceae</taxon>
        <taxon>Actinidia</taxon>
    </lineage>
</organism>
<dbReference type="EMBL" id="BJWL01000021">
    <property type="protein sequence ID" value="GFZ09729.1"/>
    <property type="molecule type" value="Genomic_DNA"/>
</dbReference>
<proteinExistence type="inferred from homology"/>
<keyword evidence="3" id="KW-1185">Reference proteome</keyword>
<comment type="similarity">
    <text evidence="1">Belongs to the TCP11 family.</text>
</comment>
<reference evidence="2 3" key="1">
    <citation type="submission" date="2019-07" db="EMBL/GenBank/DDBJ databases">
        <title>De Novo Assembly of kiwifruit Actinidia rufa.</title>
        <authorList>
            <person name="Sugita-Konishi S."/>
            <person name="Sato K."/>
            <person name="Mori E."/>
            <person name="Abe Y."/>
            <person name="Kisaki G."/>
            <person name="Hamano K."/>
            <person name="Suezawa K."/>
            <person name="Otani M."/>
            <person name="Fukuda T."/>
            <person name="Manabe T."/>
            <person name="Gomi K."/>
            <person name="Tabuchi M."/>
            <person name="Akimitsu K."/>
            <person name="Kataoka I."/>
        </authorList>
    </citation>
    <scope>NUCLEOTIDE SEQUENCE [LARGE SCALE GENOMIC DNA]</scope>
    <source>
        <strain evidence="3">cv. Fuchu</strain>
    </source>
</reference>